<feature type="domain" description="BAP29/BAP31 transmembrane" evidence="8">
    <location>
        <begin position="3"/>
        <end position="136"/>
    </location>
</feature>
<keyword evidence="5" id="KW-0256">Endoplasmic reticulum</keyword>
<dbReference type="EMBL" id="HBHW01027729">
    <property type="protein sequence ID" value="CAE0053448.1"/>
    <property type="molecule type" value="Transcribed_RNA"/>
</dbReference>
<comment type="caution">
    <text evidence="5">Lacks conserved residue(s) required for the propagation of feature annotation.</text>
</comment>
<feature type="transmembrane region" description="Helical" evidence="5">
    <location>
        <begin position="104"/>
        <end position="122"/>
    </location>
</feature>
<protein>
    <recommendedName>
        <fullName evidence="5">Endoplasmic reticulum transmembrane protein</fullName>
    </recommendedName>
</protein>
<keyword evidence="5" id="KW-0653">Protein transport</keyword>
<feature type="signal peptide" evidence="7">
    <location>
        <begin position="1"/>
        <end position="20"/>
    </location>
</feature>
<organism evidence="9">
    <name type="scientific">Rhodosorus marinus</name>
    <dbReference type="NCBI Taxonomy" id="101924"/>
    <lineage>
        <taxon>Eukaryota</taxon>
        <taxon>Rhodophyta</taxon>
        <taxon>Stylonematophyceae</taxon>
        <taxon>Stylonematales</taxon>
        <taxon>Stylonemataceae</taxon>
        <taxon>Rhodosorus</taxon>
    </lineage>
</organism>
<dbReference type="InterPro" id="IPR040463">
    <property type="entry name" value="BAP29/BAP31_N"/>
</dbReference>
<proteinExistence type="inferred from homology"/>
<dbReference type="GO" id="GO:0005789">
    <property type="term" value="C:endoplasmic reticulum membrane"/>
    <property type="evidence" value="ECO:0007669"/>
    <property type="project" value="UniProtKB-SubCell"/>
</dbReference>
<dbReference type="GO" id="GO:0006886">
    <property type="term" value="P:intracellular protein transport"/>
    <property type="evidence" value="ECO:0007669"/>
    <property type="project" value="UniProtKB-UniRule"/>
</dbReference>
<name>A0A7S2ZW46_9RHOD</name>
<feature type="compositionally biased region" description="Polar residues" evidence="6">
    <location>
        <begin position="145"/>
        <end position="167"/>
    </location>
</feature>
<comment type="function">
    <text evidence="5">May play a role in anterograde transport of membrane proteins from the endoplasmic reticulum to the Golgi.</text>
</comment>
<keyword evidence="4 5" id="KW-0472">Membrane</keyword>
<evidence type="ECO:0000256" key="1">
    <source>
        <dbReference type="ARBA" id="ARBA00004141"/>
    </source>
</evidence>
<keyword evidence="3 5" id="KW-1133">Transmembrane helix</keyword>
<dbReference type="Pfam" id="PF05529">
    <property type="entry name" value="Bap31"/>
    <property type="match status" value="1"/>
</dbReference>
<dbReference type="PANTHER" id="PTHR12701:SF20">
    <property type="entry name" value="ENDOPLASMIC RETICULUM TRANSMEMBRANE PROTEIN"/>
    <property type="match status" value="1"/>
</dbReference>
<keyword evidence="7" id="KW-0732">Signal</keyword>
<evidence type="ECO:0000259" key="8">
    <source>
        <dbReference type="Pfam" id="PF05529"/>
    </source>
</evidence>
<keyword evidence="5" id="KW-0813">Transport</keyword>
<keyword evidence="5" id="KW-0931">ER-Golgi transport</keyword>
<dbReference type="PANTHER" id="PTHR12701">
    <property type="entry name" value="BCR-ASSOCIATED PROTEIN, BAP"/>
    <property type="match status" value="1"/>
</dbReference>
<evidence type="ECO:0000256" key="2">
    <source>
        <dbReference type="ARBA" id="ARBA00022692"/>
    </source>
</evidence>
<evidence type="ECO:0000256" key="3">
    <source>
        <dbReference type="ARBA" id="ARBA00022989"/>
    </source>
</evidence>
<evidence type="ECO:0000256" key="4">
    <source>
        <dbReference type="ARBA" id="ARBA00023136"/>
    </source>
</evidence>
<feature type="region of interest" description="Disordered" evidence="6">
    <location>
        <begin position="142"/>
        <end position="207"/>
    </location>
</feature>
<feature type="chain" id="PRO_5030716535" description="Endoplasmic reticulum transmembrane protein" evidence="7">
    <location>
        <begin position="21"/>
        <end position="207"/>
    </location>
</feature>
<keyword evidence="2 5" id="KW-0812">Transmembrane</keyword>
<comment type="subcellular location">
    <subcellularLocation>
        <location evidence="5">Endoplasmic reticulum membrane</location>
        <topology evidence="5">Multi-pass membrane protein</topology>
    </subcellularLocation>
    <subcellularLocation>
        <location evidence="1">Membrane</location>
        <topology evidence="1">Multi-pass membrane protein</topology>
    </subcellularLocation>
</comment>
<comment type="similarity">
    <text evidence="5">Belongs to the BCAP29/BCAP31 family.</text>
</comment>
<dbReference type="GO" id="GO:0006888">
    <property type="term" value="P:endoplasmic reticulum to Golgi vesicle-mediated transport"/>
    <property type="evidence" value="ECO:0007669"/>
    <property type="project" value="UniProtKB-UniRule"/>
</dbReference>
<dbReference type="InterPro" id="IPR008417">
    <property type="entry name" value="BAP29/BAP31"/>
</dbReference>
<evidence type="ECO:0000256" key="6">
    <source>
        <dbReference type="SAM" id="MobiDB-lite"/>
    </source>
</evidence>
<accession>A0A7S2ZW46</accession>
<sequence>MASVIWMSVFCLLCVEVVLCLFSMLPLPHTVWRSISKVLRMSAVESSLTFIVRFLVVGLAIGVFDSIQSIQGLQEQISVTDPNDLYSAMSLSSRKQRIFRAERNLYLAGFCFALIFIIRRLFQLAAQNADLVDEIKVASGRTRPPTASQLSSSVPAAISGTETAPRTNETDQELTEVAPIENETESSSGHEDGVPRQRRGFSQGPDS</sequence>
<feature type="transmembrane region" description="Helical" evidence="5">
    <location>
        <begin position="43"/>
        <end position="64"/>
    </location>
</feature>
<gene>
    <name evidence="9" type="ORF">RMAR00112_LOCUS21476</name>
</gene>
<reference evidence="9" key="1">
    <citation type="submission" date="2021-01" db="EMBL/GenBank/DDBJ databases">
        <authorList>
            <person name="Corre E."/>
            <person name="Pelletier E."/>
            <person name="Niang G."/>
            <person name="Scheremetjew M."/>
            <person name="Finn R."/>
            <person name="Kale V."/>
            <person name="Holt S."/>
            <person name="Cochrane G."/>
            <person name="Meng A."/>
            <person name="Brown T."/>
            <person name="Cohen L."/>
        </authorList>
    </citation>
    <scope>NUCLEOTIDE SEQUENCE</scope>
    <source>
        <strain evidence="9">CCMP 769</strain>
    </source>
</reference>
<evidence type="ECO:0000256" key="5">
    <source>
        <dbReference type="RuleBase" id="RU367026"/>
    </source>
</evidence>
<dbReference type="AlphaFoldDB" id="A0A7S2ZW46"/>
<evidence type="ECO:0000256" key="7">
    <source>
        <dbReference type="SAM" id="SignalP"/>
    </source>
</evidence>
<dbReference type="GO" id="GO:0070973">
    <property type="term" value="P:protein localization to endoplasmic reticulum exit site"/>
    <property type="evidence" value="ECO:0007669"/>
    <property type="project" value="UniProtKB-UniRule"/>
</dbReference>
<evidence type="ECO:0000313" key="9">
    <source>
        <dbReference type="EMBL" id="CAE0053448.1"/>
    </source>
</evidence>